<accession>A0A9P4P0X7</accession>
<proteinExistence type="predicted"/>
<evidence type="ECO:0000313" key="2">
    <source>
        <dbReference type="Proteomes" id="UP000800235"/>
    </source>
</evidence>
<dbReference type="AlphaFoldDB" id="A0A9P4P0X7"/>
<dbReference type="EMBL" id="MU007011">
    <property type="protein sequence ID" value="KAF2436180.1"/>
    <property type="molecule type" value="Genomic_DNA"/>
</dbReference>
<protein>
    <submittedName>
        <fullName evidence="1">Uncharacterized protein</fullName>
    </submittedName>
</protein>
<dbReference type="PANTHER" id="PTHR34724">
    <property type="entry name" value="OS12G0596101 PROTEIN"/>
    <property type="match status" value="1"/>
</dbReference>
<gene>
    <name evidence="1" type="ORF">EJ08DRAFT_229405</name>
</gene>
<keyword evidence="2" id="KW-1185">Reference proteome</keyword>
<evidence type="ECO:0000313" key="1">
    <source>
        <dbReference type="EMBL" id="KAF2436180.1"/>
    </source>
</evidence>
<sequence length="56" mass="6062">MCKKSICATCNKATWWGCGNHVPSVMDKVNEADRCTCTPKVEKEGKEYPPMGSGPG</sequence>
<comment type="caution">
    <text evidence="1">The sequence shown here is derived from an EMBL/GenBank/DDBJ whole genome shotgun (WGS) entry which is preliminary data.</text>
</comment>
<reference evidence="1" key="1">
    <citation type="journal article" date="2020" name="Stud. Mycol.">
        <title>101 Dothideomycetes genomes: a test case for predicting lifestyles and emergence of pathogens.</title>
        <authorList>
            <person name="Haridas S."/>
            <person name="Albert R."/>
            <person name="Binder M."/>
            <person name="Bloem J."/>
            <person name="Labutti K."/>
            <person name="Salamov A."/>
            <person name="Andreopoulos B."/>
            <person name="Baker S."/>
            <person name="Barry K."/>
            <person name="Bills G."/>
            <person name="Bluhm B."/>
            <person name="Cannon C."/>
            <person name="Castanera R."/>
            <person name="Culley D."/>
            <person name="Daum C."/>
            <person name="Ezra D."/>
            <person name="Gonzalez J."/>
            <person name="Henrissat B."/>
            <person name="Kuo A."/>
            <person name="Liang C."/>
            <person name="Lipzen A."/>
            <person name="Lutzoni F."/>
            <person name="Magnuson J."/>
            <person name="Mondo S."/>
            <person name="Nolan M."/>
            <person name="Ohm R."/>
            <person name="Pangilinan J."/>
            <person name="Park H.-J."/>
            <person name="Ramirez L."/>
            <person name="Alfaro M."/>
            <person name="Sun H."/>
            <person name="Tritt A."/>
            <person name="Yoshinaga Y."/>
            <person name="Zwiers L.-H."/>
            <person name="Turgeon B."/>
            <person name="Goodwin S."/>
            <person name="Spatafora J."/>
            <person name="Crous P."/>
            <person name="Grigoriev I."/>
        </authorList>
    </citation>
    <scope>NUCLEOTIDE SEQUENCE</scope>
    <source>
        <strain evidence="1">CBS 130266</strain>
    </source>
</reference>
<dbReference type="OrthoDB" id="88410at2759"/>
<organism evidence="1 2">
    <name type="scientific">Tothia fuscella</name>
    <dbReference type="NCBI Taxonomy" id="1048955"/>
    <lineage>
        <taxon>Eukaryota</taxon>
        <taxon>Fungi</taxon>
        <taxon>Dikarya</taxon>
        <taxon>Ascomycota</taxon>
        <taxon>Pezizomycotina</taxon>
        <taxon>Dothideomycetes</taxon>
        <taxon>Pleosporomycetidae</taxon>
        <taxon>Venturiales</taxon>
        <taxon>Cylindrosympodiaceae</taxon>
        <taxon>Tothia</taxon>
    </lineage>
</organism>
<name>A0A9P4P0X7_9PEZI</name>
<dbReference type="Proteomes" id="UP000800235">
    <property type="component" value="Unassembled WGS sequence"/>
</dbReference>
<dbReference type="PANTHER" id="PTHR34724:SF2">
    <property type="entry name" value="OS12G0596101 PROTEIN"/>
    <property type="match status" value="1"/>
</dbReference>